<gene>
    <name evidence="9" type="ORF">MUK42_10357</name>
</gene>
<evidence type="ECO:0000256" key="5">
    <source>
        <dbReference type="ARBA" id="ARBA00023014"/>
    </source>
</evidence>
<keyword evidence="3" id="KW-0479">Metal-binding</keyword>
<feature type="transmembrane region" description="Helical" evidence="7">
    <location>
        <begin position="331"/>
        <end position="352"/>
    </location>
</feature>
<dbReference type="GO" id="GO:0006120">
    <property type="term" value="P:mitochondrial electron transport, NADH to ubiquinone"/>
    <property type="evidence" value="ECO:0007669"/>
    <property type="project" value="TreeGrafter"/>
</dbReference>
<dbReference type="Pfam" id="PF01257">
    <property type="entry name" value="2Fe-2S_thioredx"/>
    <property type="match status" value="1"/>
</dbReference>
<dbReference type="InterPro" id="IPR002023">
    <property type="entry name" value="NuoE-like"/>
</dbReference>
<feature type="domain" description="Phosphoribulokinase/uridine kinase" evidence="8">
    <location>
        <begin position="46"/>
        <end position="210"/>
    </location>
</feature>
<dbReference type="CDD" id="cd03064">
    <property type="entry name" value="TRX_Fd_NuoE"/>
    <property type="match status" value="1"/>
</dbReference>
<evidence type="ECO:0000256" key="3">
    <source>
        <dbReference type="ARBA" id="ARBA00022723"/>
    </source>
</evidence>
<dbReference type="FunFam" id="1.10.10.1590:FF:000001">
    <property type="entry name" value="NADH-quinone oxidoreductase subunit E"/>
    <property type="match status" value="1"/>
</dbReference>
<evidence type="ECO:0000256" key="1">
    <source>
        <dbReference type="ARBA" id="ARBA00010643"/>
    </source>
</evidence>
<dbReference type="GO" id="GO:0051537">
    <property type="term" value="F:2 iron, 2 sulfur cluster binding"/>
    <property type="evidence" value="ECO:0007669"/>
    <property type="project" value="UniProtKB-KW"/>
</dbReference>
<keyword evidence="4" id="KW-0408">Iron</keyword>
<dbReference type="InterPro" id="IPR042128">
    <property type="entry name" value="NuoE_dom"/>
</dbReference>
<accession>A0A9E7GMW9</accession>
<dbReference type="OrthoDB" id="6362633at2759"/>
<comment type="cofactor">
    <cofactor evidence="6">
        <name>[2Fe-2S] cluster</name>
        <dbReference type="ChEBI" id="CHEBI:190135"/>
    </cofactor>
</comment>
<dbReference type="PANTHER" id="PTHR10371">
    <property type="entry name" value="NADH DEHYDROGENASE UBIQUINONE FLAVOPROTEIN 2, MITOCHONDRIAL"/>
    <property type="match status" value="1"/>
</dbReference>
<dbReference type="PANTHER" id="PTHR10371:SF3">
    <property type="entry name" value="NADH DEHYDROGENASE [UBIQUINONE] FLAVOPROTEIN 2, MITOCHONDRIAL"/>
    <property type="match status" value="1"/>
</dbReference>
<name>A0A9E7GMW9_9LILI</name>
<dbReference type="GO" id="GO:0005739">
    <property type="term" value="C:mitochondrion"/>
    <property type="evidence" value="ECO:0007669"/>
    <property type="project" value="GOC"/>
</dbReference>
<dbReference type="Pfam" id="PF00485">
    <property type="entry name" value="PRK"/>
    <property type="match status" value="1"/>
</dbReference>
<evidence type="ECO:0000256" key="4">
    <source>
        <dbReference type="ARBA" id="ARBA00023004"/>
    </source>
</evidence>
<evidence type="ECO:0000259" key="8">
    <source>
        <dbReference type="Pfam" id="PF00485"/>
    </source>
</evidence>
<reference evidence="9" key="1">
    <citation type="submission" date="2022-05" db="EMBL/GenBank/DDBJ databases">
        <title>The Musa troglodytarum L. genome provides insights into the mechanism of non-climacteric behaviour and enrichment of carotenoids.</title>
        <authorList>
            <person name="Wang J."/>
        </authorList>
    </citation>
    <scope>NUCLEOTIDE SEQUENCE</scope>
    <source>
        <tissue evidence="9">Leaf</tissue>
    </source>
</reference>
<organism evidence="9 10">
    <name type="scientific">Musa troglodytarum</name>
    <name type="common">fe'i banana</name>
    <dbReference type="NCBI Taxonomy" id="320322"/>
    <lineage>
        <taxon>Eukaryota</taxon>
        <taxon>Viridiplantae</taxon>
        <taxon>Streptophyta</taxon>
        <taxon>Embryophyta</taxon>
        <taxon>Tracheophyta</taxon>
        <taxon>Spermatophyta</taxon>
        <taxon>Magnoliopsida</taxon>
        <taxon>Liliopsida</taxon>
        <taxon>Zingiberales</taxon>
        <taxon>Musaceae</taxon>
        <taxon>Musa</taxon>
    </lineage>
</organism>
<keyword evidence="10" id="KW-1185">Reference proteome</keyword>
<dbReference type="Gene3D" id="3.40.30.10">
    <property type="entry name" value="Glutaredoxin"/>
    <property type="match status" value="1"/>
</dbReference>
<dbReference type="Gene3D" id="3.40.50.300">
    <property type="entry name" value="P-loop containing nucleotide triphosphate hydrolases"/>
    <property type="match status" value="1"/>
</dbReference>
<protein>
    <submittedName>
        <fullName evidence="9">Phosphoribulokinase / Uridine kinase family</fullName>
    </submittedName>
</protein>
<dbReference type="GO" id="GO:0003954">
    <property type="term" value="F:NADH dehydrogenase activity"/>
    <property type="evidence" value="ECO:0007669"/>
    <property type="project" value="TreeGrafter"/>
</dbReference>
<evidence type="ECO:0000313" key="10">
    <source>
        <dbReference type="Proteomes" id="UP001055439"/>
    </source>
</evidence>
<dbReference type="InterPro" id="IPR006083">
    <property type="entry name" value="PRK/URK"/>
</dbReference>
<dbReference type="PROSITE" id="PS01099">
    <property type="entry name" value="COMPLEX1_24K"/>
    <property type="match status" value="1"/>
</dbReference>
<comment type="similarity">
    <text evidence="1">Belongs to the complex I 24 kDa subunit family.</text>
</comment>
<dbReference type="NCBIfam" id="TIGR01958">
    <property type="entry name" value="nuoE_fam"/>
    <property type="match status" value="1"/>
</dbReference>
<dbReference type="GO" id="GO:0005524">
    <property type="term" value="F:ATP binding"/>
    <property type="evidence" value="ECO:0007669"/>
    <property type="project" value="InterPro"/>
</dbReference>
<keyword evidence="7" id="KW-0812">Transmembrane</keyword>
<dbReference type="Proteomes" id="UP001055439">
    <property type="component" value="Chromosome 7"/>
</dbReference>
<dbReference type="EMBL" id="CP097509">
    <property type="protein sequence ID" value="URE17685.1"/>
    <property type="molecule type" value="Genomic_DNA"/>
</dbReference>
<dbReference type="SUPFAM" id="SSF52833">
    <property type="entry name" value="Thioredoxin-like"/>
    <property type="match status" value="1"/>
</dbReference>
<dbReference type="AlphaFoldDB" id="A0A9E7GMW9"/>
<evidence type="ECO:0000313" key="9">
    <source>
        <dbReference type="EMBL" id="URE17685.1"/>
    </source>
</evidence>
<dbReference type="InterPro" id="IPR041921">
    <property type="entry name" value="NuoE_N"/>
</dbReference>
<keyword evidence="5" id="KW-0411">Iron-sulfur</keyword>
<proteinExistence type="inferred from homology"/>
<sequence>MEKVLCYHKQEFPVLSERSIEEVYDSLTERLLSSAAKVQDINSKYIVGLAGPPGAGKTTLSSEVVHRLNNLWSQKVTGKNSVSPLEFAIVLPMDGFHLYRSQLDAMENPEEAHARRGAPWTFNPELLLKCLRSLRNEGSTYAPSFDHGVGDPVEDDVFVSSEHKVVIVEGNYLFLEEGIWQDICSIFDEKWFLDIDINIAMERVLKRHISTGKKPDVAKWRHAAGLVRQTLQTAEARPPLQPPPSILYQCLLTIDLPPSLPSAVSSTPTAAYFIMASEDSKDLLKNVDWKTVGNAVNSDSLGPVTKKRFPKKIREIPDYYFLPRRSLPSSIAIYGAICAAGVGAGMLLEVWINKKIKDTAVLPSAARLATKRLPAVFRFLRPSRPVAFAPARSFSTALNYHLDSPDIYSDLPWDFSEANKEKVKEILSHYPSNYKQSAVIPLLDLAQQQHGRWLPLSAMNVIAKVIEVAPIRVYEVATFYSMFNRTKVGKYHLLVCGTTPCMIRGSREIEEALLKHLGVKRNEVTKDGMFSVGEMECMGCCVNAPMITVADYSNGSEGYTYNYYMLHPNESLRLLRRGEKPPGCKILIALGADQLEGTLACSGSQSLHHAGISMPADHRIPLVGIESRRFWTEETMWTPRQSPPIEPTAFCHVSVGWCGGGPRFSELLTLPGDCSRSCRVVGFRSATDR</sequence>
<evidence type="ECO:0000256" key="7">
    <source>
        <dbReference type="SAM" id="Phobius"/>
    </source>
</evidence>
<dbReference type="GO" id="GO:0016301">
    <property type="term" value="F:kinase activity"/>
    <property type="evidence" value="ECO:0007669"/>
    <property type="project" value="InterPro"/>
</dbReference>
<dbReference type="Gene3D" id="1.10.10.1590">
    <property type="entry name" value="NADH-quinone oxidoreductase subunit E"/>
    <property type="match status" value="1"/>
</dbReference>
<dbReference type="SUPFAM" id="SSF52540">
    <property type="entry name" value="P-loop containing nucleoside triphosphate hydrolases"/>
    <property type="match status" value="1"/>
</dbReference>
<dbReference type="GO" id="GO:0046872">
    <property type="term" value="F:metal ion binding"/>
    <property type="evidence" value="ECO:0007669"/>
    <property type="project" value="UniProtKB-KW"/>
</dbReference>
<evidence type="ECO:0000256" key="2">
    <source>
        <dbReference type="ARBA" id="ARBA00022714"/>
    </source>
</evidence>
<dbReference type="InterPro" id="IPR027417">
    <property type="entry name" value="P-loop_NTPase"/>
</dbReference>
<keyword evidence="7" id="KW-1133">Transmembrane helix</keyword>
<dbReference type="InterPro" id="IPR036249">
    <property type="entry name" value="Thioredoxin-like_sf"/>
</dbReference>
<keyword evidence="2" id="KW-0001">2Fe-2S</keyword>
<evidence type="ECO:0000256" key="6">
    <source>
        <dbReference type="ARBA" id="ARBA00034078"/>
    </source>
</evidence>
<keyword evidence="7" id="KW-0472">Membrane</keyword>